<keyword evidence="5" id="KW-1185">Reference proteome</keyword>
<gene>
    <name evidence="4" type="ORF">OFUS_LOCUS14844</name>
</gene>
<keyword evidence="1" id="KW-0547">Nucleotide-binding</keyword>
<dbReference type="AlphaFoldDB" id="A0A8S4P8W9"/>
<dbReference type="SUPFAM" id="SSF53067">
    <property type="entry name" value="Actin-like ATPase domain"/>
    <property type="match status" value="1"/>
</dbReference>
<dbReference type="GO" id="GO:0005634">
    <property type="term" value="C:nucleus"/>
    <property type="evidence" value="ECO:0007669"/>
    <property type="project" value="TreeGrafter"/>
</dbReference>
<organism evidence="4 5">
    <name type="scientific">Owenia fusiformis</name>
    <name type="common">Polychaete worm</name>
    <dbReference type="NCBI Taxonomy" id="6347"/>
    <lineage>
        <taxon>Eukaryota</taxon>
        <taxon>Metazoa</taxon>
        <taxon>Spiralia</taxon>
        <taxon>Lophotrochozoa</taxon>
        <taxon>Annelida</taxon>
        <taxon>Polychaeta</taxon>
        <taxon>Sedentaria</taxon>
        <taxon>Canalipalpata</taxon>
        <taxon>Sabellida</taxon>
        <taxon>Oweniida</taxon>
        <taxon>Oweniidae</taxon>
        <taxon>Owenia</taxon>
    </lineage>
</organism>
<evidence type="ECO:0000313" key="4">
    <source>
        <dbReference type="EMBL" id="CAH1789498.1"/>
    </source>
</evidence>
<dbReference type="PANTHER" id="PTHR12280">
    <property type="entry name" value="PANTOTHENATE KINASE"/>
    <property type="match status" value="1"/>
</dbReference>
<evidence type="ECO:0000256" key="2">
    <source>
        <dbReference type="ARBA" id="ARBA00022840"/>
    </source>
</evidence>
<evidence type="ECO:0000313" key="5">
    <source>
        <dbReference type="Proteomes" id="UP000749559"/>
    </source>
</evidence>
<proteinExistence type="predicted"/>
<dbReference type="GO" id="GO:0015937">
    <property type="term" value="P:coenzyme A biosynthetic process"/>
    <property type="evidence" value="ECO:0007669"/>
    <property type="project" value="UniProtKB-KW"/>
</dbReference>
<dbReference type="GO" id="GO:0005829">
    <property type="term" value="C:cytosol"/>
    <property type="evidence" value="ECO:0007669"/>
    <property type="project" value="TreeGrafter"/>
</dbReference>
<dbReference type="Gene3D" id="3.30.420.40">
    <property type="match status" value="1"/>
</dbReference>
<reference evidence="4" key="1">
    <citation type="submission" date="2022-03" db="EMBL/GenBank/DDBJ databases">
        <authorList>
            <person name="Martin C."/>
        </authorList>
    </citation>
    <scope>NUCLEOTIDE SEQUENCE</scope>
</reference>
<dbReference type="InterPro" id="IPR004567">
    <property type="entry name" value="Type_II_PanK"/>
</dbReference>
<dbReference type="GO" id="GO:0005524">
    <property type="term" value="F:ATP binding"/>
    <property type="evidence" value="ECO:0007669"/>
    <property type="project" value="UniProtKB-KW"/>
</dbReference>
<keyword evidence="3" id="KW-0173">Coenzyme A biosynthesis</keyword>
<dbReference type="Pfam" id="PF03630">
    <property type="entry name" value="Fumble"/>
    <property type="match status" value="1"/>
</dbReference>
<comment type="caution">
    <text evidence="4">The sequence shown here is derived from an EMBL/GenBank/DDBJ whole genome shotgun (WGS) entry which is preliminary data.</text>
</comment>
<evidence type="ECO:0000256" key="1">
    <source>
        <dbReference type="ARBA" id="ARBA00022741"/>
    </source>
</evidence>
<dbReference type="Proteomes" id="UP000749559">
    <property type="component" value="Unassembled WGS sequence"/>
</dbReference>
<protein>
    <submittedName>
        <fullName evidence="4">Uncharacterized protein</fullName>
    </submittedName>
</protein>
<keyword evidence="2" id="KW-0067">ATP-binding</keyword>
<accession>A0A8S4P8W9</accession>
<name>A0A8S4P8W9_OWEFU</name>
<dbReference type="GO" id="GO:0004594">
    <property type="term" value="F:pantothenate kinase activity"/>
    <property type="evidence" value="ECO:0007669"/>
    <property type="project" value="TreeGrafter"/>
</dbReference>
<dbReference type="InterPro" id="IPR043129">
    <property type="entry name" value="ATPase_NBD"/>
</dbReference>
<dbReference type="PANTHER" id="PTHR12280:SF20">
    <property type="entry name" value="4'-PHOSPHOPANTETHEINE PHOSPHATASE"/>
    <property type="match status" value="1"/>
</dbReference>
<evidence type="ECO:0000256" key="3">
    <source>
        <dbReference type="ARBA" id="ARBA00022993"/>
    </source>
</evidence>
<dbReference type="EMBL" id="CAIIXF020000007">
    <property type="protein sequence ID" value="CAH1789498.1"/>
    <property type="molecule type" value="Genomic_DNA"/>
</dbReference>
<dbReference type="OrthoDB" id="498611at2759"/>
<sequence>MFQNISNVSIPRELLKEDAGISLDMGGSLLKCAYYSSETSEKEVIIKILTLSPKGVLENMKKLRSEILDNIHFPWDTYTMAATGITIYKYKDDIIKILGIRDLTIHSEFDACVKYVNAIRDNLPKERYIEAKSSEAIGRAHKAMQDYQEFFTSIDFKTKAETQENNNDKDDANSEINQTIEDVSDTIPDEINNVEQHSDEAKQKAEYPYMLVNIGSGVGILKANADGSNSMINGLNRGGRSFISLVSLTTGAKNFDDISEMLSRGDASAVDTLGKDIENREENMYSAIPDDAVIYTLGNALWKSPDDFKREDIAVAILRMTCEEITQLISSETRLNDVKAVYLSGGFLVPQKTREILTEGLTGLTLMNNSVDFEFIKHGSHLGALGCLISSKGS</sequence>